<dbReference type="EMBL" id="SMMG02000004">
    <property type="protein sequence ID" value="KAA3477093.1"/>
    <property type="molecule type" value="Genomic_DNA"/>
</dbReference>
<keyword evidence="3" id="KW-1185">Reference proteome</keyword>
<dbReference type="OrthoDB" id="1727805at2759"/>
<sequence>MILTQFGMSIKVFRSDNEREYLNQELKEFMGSVVMVHQTTCLYLSRKCSILLIALSSAIYVTNCTPSSTLNYQQPLDVLFDHCSLPPVVHLPPKIFVCVVYIHLYPHQRNKLESQVVKCIFVGYGNYQKGYKCYDPSSKRFHVTMDVVFNENEFFYSTDSLLQGEKHNEVINLDDAV</sequence>
<feature type="domain" description="Retroviral polymerase SH3-like" evidence="1">
    <location>
        <begin position="98"/>
        <end position="158"/>
    </location>
</feature>
<dbReference type="Proteomes" id="UP000325315">
    <property type="component" value="Unassembled WGS sequence"/>
</dbReference>
<dbReference type="PANTHER" id="PTHR42648:SF28">
    <property type="entry name" value="TRANSPOSON-ENCODED PROTEIN WITH RIBONUCLEASE H-LIKE AND RETROVIRUS ZINC FINGER-LIKE DOMAINS"/>
    <property type="match status" value="1"/>
</dbReference>
<gene>
    <name evidence="2" type="ORF">EPI10_011008</name>
</gene>
<dbReference type="InterPro" id="IPR057670">
    <property type="entry name" value="SH3_retrovirus"/>
</dbReference>
<dbReference type="PANTHER" id="PTHR42648">
    <property type="entry name" value="TRANSPOSASE, PUTATIVE-RELATED"/>
    <property type="match status" value="1"/>
</dbReference>
<name>A0A5B6W723_9ROSI</name>
<dbReference type="InterPro" id="IPR012337">
    <property type="entry name" value="RNaseH-like_sf"/>
</dbReference>
<accession>A0A5B6W723</accession>
<dbReference type="AlphaFoldDB" id="A0A5B6W723"/>
<dbReference type="SUPFAM" id="SSF53098">
    <property type="entry name" value="Ribonuclease H-like"/>
    <property type="match status" value="1"/>
</dbReference>
<organism evidence="2 3">
    <name type="scientific">Gossypium australe</name>
    <dbReference type="NCBI Taxonomy" id="47621"/>
    <lineage>
        <taxon>Eukaryota</taxon>
        <taxon>Viridiplantae</taxon>
        <taxon>Streptophyta</taxon>
        <taxon>Embryophyta</taxon>
        <taxon>Tracheophyta</taxon>
        <taxon>Spermatophyta</taxon>
        <taxon>Magnoliopsida</taxon>
        <taxon>eudicotyledons</taxon>
        <taxon>Gunneridae</taxon>
        <taxon>Pentapetalae</taxon>
        <taxon>rosids</taxon>
        <taxon>malvids</taxon>
        <taxon>Malvales</taxon>
        <taxon>Malvaceae</taxon>
        <taxon>Malvoideae</taxon>
        <taxon>Gossypium</taxon>
    </lineage>
</organism>
<evidence type="ECO:0000313" key="2">
    <source>
        <dbReference type="EMBL" id="KAA3477093.1"/>
    </source>
</evidence>
<protein>
    <submittedName>
        <fullName evidence="2">Retrovirus-related Pol polyprotein from transposon TNT 1-94</fullName>
    </submittedName>
</protein>
<dbReference type="InterPro" id="IPR039537">
    <property type="entry name" value="Retrotran_Ty1/copia-like"/>
</dbReference>
<proteinExistence type="predicted"/>
<evidence type="ECO:0000259" key="1">
    <source>
        <dbReference type="Pfam" id="PF25597"/>
    </source>
</evidence>
<evidence type="ECO:0000313" key="3">
    <source>
        <dbReference type="Proteomes" id="UP000325315"/>
    </source>
</evidence>
<reference evidence="3" key="1">
    <citation type="journal article" date="2019" name="Plant Biotechnol. J.">
        <title>Genome sequencing of the Australian wild diploid species Gossypium australe highlights disease resistance and delayed gland morphogenesis.</title>
        <authorList>
            <person name="Cai Y."/>
            <person name="Cai X."/>
            <person name="Wang Q."/>
            <person name="Wang P."/>
            <person name="Zhang Y."/>
            <person name="Cai C."/>
            <person name="Xu Y."/>
            <person name="Wang K."/>
            <person name="Zhou Z."/>
            <person name="Wang C."/>
            <person name="Geng S."/>
            <person name="Li B."/>
            <person name="Dong Q."/>
            <person name="Hou Y."/>
            <person name="Wang H."/>
            <person name="Ai P."/>
            <person name="Liu Z."/>
            <person name="Yi F."/>
            <person name="Sun M."/>
            <person name="An G."/>
            <person name="Cheng J."/>
            <person name="Zhang Y."/>
            <person name="Shi Q."/>
            <person name="Xie Y."/>
            <person name="Shi X."/>
            <person name="Chang Y."/>
            <person name="Huang F."/>
            <person name="Chen Y."/>
            <person name="Hong S."/>
            <person name="Mi L."/>
            <person name="Sun Q."/>
            <person name="Zhang L."/>
            <person name="Zhou B."/>
            <person name="Peng R."/>
            <person name="Zhang X."/>
            <person name="Liu F."/>
        </authorList>
    </citation>
    <scope>NUCLEOTIDE SEQUENCE [LARGE SCALE GENOMIC DNA]</scope>
    <source>
        <strain evidence="3">cv. PA1801</strain>
    </source>
</reference>
<comment type="caution">
    <text evidence="2">The sequence shown here is derived from an EMBL/GenBank/DDBJ whole genome shotgun (WGS) entry which is preliminary data.</text>
</comment>
<dbReference type="Pfam" id="PF25597">
    <property type="entry name" value="SH3_retrovirus"/>
    <property type="match status" value="1"/>
</dbReference>